<reference evidence="3" key="2">
    <citation type="journal article" date="2022" name="Microbiol. Resour. Announc.">
        <title>Metagenome Sequencing to Explore Phylogenomics of Terrestrial Cyanobacteria.</title>
        <authorList>
            <person name="Ward R.D."/>
            <person name="Stajich J.E."/>
            <person name="Johansen J.R."/>
            <person name="Huntemann M."/>
            <person name="Clum A."/>
            <person name="Foster B."/>
            <person name="Foster B."/>
            <person name="Roux S."/>
            <person name="Palaniappan K."/>
            <person name="Varghese N."/>
            <person name="Mukherjee S."/>
            <person name="Reddy T.B.K."/>
            <person name="Daum C."/>
            <person name="Copeland A."/>
            <person name="Chen I.A."/>
            <person name="Ivanova N.N."/>
            <person name="Kyrpides N.C."/>
            <person name="Shapiro N."/>
            <person name="Eloe-Fadrosh E.A."/>
            <person name="Pietrasiak N."/>
        </authorList>
    </citation>
    <scope>NUCLEOTIDE SEQUENCE</scope>
    <source>
        <strain evidence="3">CPER-KK1</strain>
    </source>
</reference>
<dbReference type="SUPFAM" id="SSF53474">
    <property type="entry name" value="alpha/beta-Hydrolases"/>
    <property type="match status" value="1"/>
</dbReference>
<dbReference type="InterPro" id="IPR000073">
    <property type="entry name" value="AB_hydrolase_1"/>
</dbReference>
<proteinExistence type="predicted"/>
<organism evidence="3 4">
    <name type="scientific">Symplocastrum torsivum CPER-KK1</name>
    <dbReference type="NCBI Taxonomy" id="450513"/>
    <lineage>
        <taxon>Bacteria</taxon>
        <taxon>Bacillati</taxon>
        <taxon>Cyanobacteriota</taxon>
        <taxon>Cyanophyceae</taxon>
        <taxon>Oscillatoriophycideae</taxon>
        <taxon>Oscillatoriales</taxon>
        <taxon>Microcoleaceae</taxon>
        <taxon>Symplocastrum</taxon>
    </lineage>
</organism>
<protein>
    <submittedName>
        <fullName evidence="3">Alpha/beta hydrolase</fullName>
    </submittedName>
</protein>
<dbReference type="InterPro" id="IPR029058">
    <property type="entry name" value="AB_hydrolase_fold"/>
</dbReference>
<evidence type="ECO:0000313" key="4">
    <source>
        <dbReference type="Proteomes" id="UP000753908"/>
    </source>
</evidence>
<dbReference type="Gene3D" id="3.40.50.1820">
    <property type="entry name" value="alpha/beta hydrolase"/>
    <property type="match status" value="1"/>
</dbReference>
<dbReference type="GO" id="GO:0016787">
    <property type="term" value="F:hydrolase activity"/>
    <property type="evidence" value="ECO:0007669"/>
    <property type="project" value="UniProtKB-KW"/>
</dbReference>
<dbReference type="EMBL" id="JAHHIF010000033">
    <property type="protein sequence ID" value="MBW4547012.1"/>
    <property type="molecule type" value="Genomic_DNA"/>
</dbReference>
<feature type="domain" description="AB hydrolase-1" evidence="2">
    <location>
        <begin position="13"/>
        <end position="218"/>
    </location>
</feature>
<name>A0A951PNS5_9CYAN</name>
<sequence>MDLHYEVQGKGEAVVLIHSGGADLQDWELIAPQLAQTYQVITFDGRGAGQSPPLLEPAYYVEDLRQLLDHLKLDRAILVGHSIGGQIAADFALAYPDRVTKLVLVAPGLSGFQLSPDVQQWYAQVQAAAPDLEKMVDLMLNHPVYSVVMSSPQRDRMIEMTTHNTKRYFEWKTFEMQWAQPPTIDRLSDLQTKTLFIIGKQDMADNLHVAELFQQVPDIHFAYLEGADHMPTLTHADEVSSLIVQFLSE</sequence>
<evidence type="ECO:0000313" key="3">
    <source>
        <dbReference type="EMBL" id="MBW4547012.1"/>
    </source>
</evidence>
<dbReference type="PRINTS" id="PR00111">
    <property type="entry name" value="ABHYDROLASE"/>
</dbReference>
<accession>A0A951PNS5</accession>
<reference evidence="3" key="1">
    <citation type="submission" date="2021-05" db="EMBL/GenBank/DDBJ databases">
        <authorList>
            <person name="Pietrasiak N."/>
            <person name="Ward R."/>
            <person name="Stajich J.E."/>
            <person name="Kurbessoian T."/>
        </authorList>
    </citation>
    <scope>NUCLEOTIDE SEQUENCE</scope>
    <source>
        <strain evidence="3">CPER-KK1</strain>
    </source>
</reference>
<dbReference type="PANTHER" id="PTHR43798">
    <property type="entry name" value="MONOACYLGLYCEROL LIPASE"/>
    <property type="match status" value="1"/>
</dbReference>
<evidence type="ECO:0000256" key="1">
    <source>
        <dbReference type="ARBA" id="ARBA00022801"/>
    </source>
</evidence>
<keyword evidence="1 3" id="KW-0378">Hydrolase</keyword>
<dbReference type="Proteomes" id="UP000753908">
    <property type="component" value="Unassembled WGS sequence"/>
</dbReference>
<dbReference type="AlphaFoldDB" id="A0A951PNS5"/>
<comment type="caution">
    <text evidence="3">The sequence shown here is derived from an EMBL/GenBank/DDBJ whole genome shotgun (WGS) entry which is preliminary data.</text>
</comment>
<gene>
    <name evidence="3" type="ORF">KME25_21605</name>
</gene>
<dbReference type="GO" id="GO:0016020">
    <property type="term" value="C:membrane"/>
    <property type="evidence" value="ECO:0007669"/>
    <property type="project" value="TreeGrafter"/>
</dbReference>
<evidence type="ECO:0000259" key="2">
    <source>
        <dbReference type="Pfam" id="PF00561"/>
    </source>
</evidence>
<dbReference type="InterPro" id="IPR050266">
    <property type="entry name" value="AB_hydrolase_sf"/>
</dbReference>
<dbReference type="PANTHER" id="PTHR43798:SF31">
    <property type="entry name" value="AB HYDROLASE SUPERFAMILY PROTEIN YCLE"/>
    <property type="match status" value="1"/>
</dbReference>
<dbReference type="Pfam" id="PF00561">
    <property type="entry name" value="Abhydrolase_1"/>
    <property type="match status" value="1"/>
</dbReference>